<evidence type="ECO:0000259" key="4">
    <source>
        <dbReference type="Pfam" id="PF03721"/>
    </source>
</evidence>
<dbReference type="PANTHER" id="PTHR43491:SF2">
    <property type="entry name" value="UDP-N-ACETYL-D-MANNOSAMINE DEHYDROGENASE"/>
    <property type="match status" value="1"/>
</dbReference>
<gene>
    <name evidence="5 7" type="ORF">P152DRAFT_398595</name>
</gene>
<dbReference type="GO" id="GO:0016616">
    <property type="term" value="F:oxidoreductase activity, acting on the CH-OH group of donors, NAD or NADP as acceptor"/>
    <property type="evidence" value="ECO:0007669"/>
    <property type="project" value="InterPro"/>
</dbReference>
<dbReference type="AlphaFoldDB" id="A0A6G1G0W7"/>
<dbReference type="InterPro" id="IPR014026">
    <property type="entry name" value="UDP-Glc/GDP-Man_DH_dimer"/>
</dbReference>
<feature type="domain" description="UDP-glucose/GDP-mannose dehydrogenase dimerisation" evidence="3">
    <location>
        <begin position="200"/>
        <end position="288"/>
    </location>
</feature>
<dbReference type="PANTHER" id="PTHR43491">
    <property type="entry name" value="UDP-N-ACETYL-D-MANNOSAMINE DEHYDROGENASE"/>
    <property type="match status" value="1"/>
</dbReference>
<reference evidence="7" key="3">
    <citation type="submission" date="2025-04" db="UniProtKB">
        <authorList>
            <consortium name="RefSeq"/>
        </authorList>
    </citation>
    <scope>IDENTIFICATION</scope>
    <source>
        <strain evidence="7">CBS 781.70</strain>
    </source>
</reference>
<reference evidence="5 7" key="1">
    <citation type="submission" date="2020-01" db="EMBL/GenBank/DDBJ databases">
        <authorList>
            <consortium name="DOE Joint Genome Institute"/>
            <person name="Haridas S."/>
            <person name="Albert R."/>
            <person name="Binder M."/>
            <person name="Bloem J."/>
            <person name="Labutti K."/>
            <person name="Salamov A."/>
            <person name="Andreopoulos B."/>
            <person name="Baker S.E."/>
            <person name="Barry K."/>
            <person name="Bills G."/>
            <person name="Bluhm B.H."/>
            <person name="Cannon C."/>
            <person name="Castanera R."/>
            <person name="Culley D.E."/>
            <person name="Daum C."/>
            <person name="Ezra D."/>
            <person name="Gonzalez J.B."/>
            <person name="Henrissat B."/>
            <person name="Kuo A."/>
            <person name="Liang C."/>
            <person name="Lipzen A."/>
            <person name="Lutzoni F."/>
            <person name="Magnuson J."/>
            <person name="Mondo S."/>
            <person name="Nolan M."/>
            <person name="Ohm R."/>
            <person name="Pangilinan J."/>
            <person name="Park H.-J."/>
            <person name="Ramirez L."/>
            <person name="Alfaro M."/>
            <person name="Sun H."/>
            <person name="Tritt A."/>
            <person name="Yoshinaga Y."/>
            <person name="Zwiers L.-H."/>
            <person name="Turgeon B.G."/>
            <person name="Goodwin S.B."/>
            <person name="Spatafora J.W."/>
            <person name="Crous P.W."/>
            <person name="Grigoriev I.V."/>
        </authorList>
    </citation>
    <scope>NUCLEOTIDE SEQUENCE</scope>
    <source>
        <strain evidence="5 7">CBS 781.70</strain>
    </source>
</reference>
<dbReference type="OrthoDB" id="5059218at2759"/>
<dbReference type="Pfam" id="PF03721">
    <property type="entry name" value="UDPG_MGDP_dh_N"/>
    <property type="match status" value="1"/>
</dbReference>
<dbReference type="PIRSF" id="PIRSF500136">
    <property type="entry name" value="UDP_ManNAc_DH"/>
    <property type="match status" value="1"/>
</dbReference>
<dbReference type="Pfam" id="PF00984">
    <property type="entry name" value="UDPG_MGDP_dh"/>
    <property type="match status" value="1"/>
</dbReference>
<keyword evidence="6" id="KW-1185">Reference proteome</keyword>
<evidence type="ECO:0000256" key="2">
    <source>
        <dbReference type="PIRNR" id="PIRNR000124"/>
    </source>
</evidence>
<comment type="similarity">
    <text evidence="1 2">Belongs to the UDP-glucose/GDP-mannose dehydrogenase family.</text>
</comment>
<protein>
    <submittedName>
        <fullName evidence="5 7">Nucleotide sugar dehydrogenase</fullName>
    </submittedName>
</protein>
<dbReference type="InterPro" id="IPR028359">
    <property type="entry name" value="UDP_ManNAc/GlcNAc_DH"/>
</dbReference>
<dbReference type="RefSeq" id="XP_033533314.1">
    <property type="nucleotide sequence ID" value="XM_033676474.1"/>
</dbReference>
<reference evidence="7" key="2">
    <citation type="submission" date="2020-04" db="EMBL/GenBank/DDBJ databases">
        <authorList>
            <consortium name="NCBI Genome Project"/>
        </authorList>
    </citation>
    <scope>NUCLEOTIDE SEQUENCE</scope>
    <source>
        <strain evidence="7">CBS 781.70</strain>
    </source>
</reference>
<dbReference type="SUPFAM" id="SSF51735">
    <property type="entry name" value="NAD(P)-binding Rossmann-fold domains"/>
    <property type="match status" value="1"/>
</dbReference>
<evidence type="ECO:0000256" key="1">
    <source>
        <dbReference type="ARBA" id="ARBA00006601"/>
    </source>
</evidence>
<evidence type="ECO:0000313" key="6">
    <source>
        <dbReference type="Proteomes" id="UP000504638"/>
    </source>
</evidence>
<evidence type="ECO:0000259" key="3">
    <source>
        <dbReference type="Pfam" id="PF00984"/>
    </source>
</evidence>
<dbReference type="SUPFAM" id="SSF48179">
    <property type="entry name" value="6-phosphogluconate dehydrogenase C-terminal domain-like"/>
    <property type="match status" value="1"/>
</dbReference>
<dbReference type="NCBIfam" id="TIGR03026">
    <property type="entry name" value="NDP-sugDHase"/>
    <property type="match status" value="1"/>
</dbReference>
<dbReference type="GO" id="GO:0051287">
    <property type="term" value="F:NAD binding"/>
    <property type="evidence" value="ECO:0007669"/>
    <property type="project" value="InterPro"/>
</dbReference>
<sequence>MITTPTAAEIPAIASVPSLPGNPSIVAIIGTGYVGYNLVKCFAPHYEVLAFDVNEKRVEQLCAEFESPRIHPTNSPVDLSRATHFLISVPTNVLPDKSIDTSCLQKAIQTVGGCARPGSTVVIESSVAVGMTRRLLGPLMRLRGLKAGMSPERVDPGRTSPTLVDTPKIISGITPESLESIKELYGPVFNQLVPVSRPEVAEMAKLYENCQRMVCIAYANELADACIEHDISAFEVCSAAASKPFGYSPFTPSLGVGGHCIPVNPFYLFASSSRPDSFPILRSATERNWGRPAAVGDYLMSSLFKSSQYRDGIAKGPPRILIVGAGFKRGQSVLSNSPGVALMKHLKDAWELKVIEFADPMVRQEQLPEFRRIDESLEWNVENLRKYCLIIIAIRQDGLDFSVLDTAAQGTYTRVEYYCP</sequence>
<dbReference type="GO" id="GO:0016628">
    <property type="term" value="F:oxidoreductase activity, acting on the CH-CH group of donors, NAD or NADP as acceptor"/>
    <property type="evidence" value="ECO:0007669"/>
    <property type="project" value="InterPro"/>
</dbReference>
<dbReference type="EMBL" id="ML975160">
    <property type="protein sequence ID" value="KAF1811683.1"/>
    <property type="molecule type" value="Genomic_DNA"/>
</dbReference>
<dbReference type="InterPro" id="IPR008927">
    <property type="entry name" value="6-PGluconate_DH-like_C_sf"/>
</dbReference>
<proteinExistence type="inferred from homology"/>
<dbReference type="InterPro" id="IPR017476">
    <property type="entry name" value="UDP-Glc/GDP-Man"/>
</dbReference>
<dbReference type="InterPro" id="IPR036291">
    <property type="entry name" value="NAD(P)-bd_dom_sf"/>
</dbReference>
<organism evidence="5">
    <name type="scientific">Eremomyces bilateralis CBS 781.70</name>
    <dbReference type="NCBI Taxonomy" id="1392243"/>
    <lineage>
        <taxon>Eukaryota</taxon>
        <taxon>Fungi</taxon>
        <taxon>Dikarya</taxon>
        <taxon>Ascomycota</taxon>
        <taxon>Pezizomycotina</taxon>
        <taxon>Dothideomycetes</taxon>
        <taxon>Dothideomycetes incertae sedis</taxon>
        <taxon>Eremomycetales</taxon>
        <taxon>Eremomycetaceae</taxon>
        <taxon>Eremomyces</taxon>
    </lineage>
</organism>
<evidence type="ECO:0000313" key="5">
    <source>
        <dbReference type="EMBL" id="KAF1811683.1"/>
    </source>
</evidence>
<dbReference type="InterPro" id="IPR001732">
    <property type="entry name" value="UDP-Glc/GDP-Man_DH_N"/>
</dbReference>
<feature type="domain" description="UDP-glucose/GDP-mannose dehydrogenase N-terminal" evidence="4">
    <location>
        <begin position="80"/>
        <end position="182"/>
    </location>
</feature>
<dbReference type="GO" id="GO:0000271">
    <property type="term" value="P:polysaccharide biosynthetic process"/>
    <property type="evidence" value="ECO:0007669"/>
    <property type="project" value="InterPro"/>
</dbReference>
<dbReference type="GeneID" id="54417044"/>
<dbReference type="Proteomes" id="UP000504638">
    <property type="component" value="Unplaced"/>
</dbReference>
<dbReference type="PIRSF" id="PIRSF000124">
    <property type="entry name" value="UDPglc_GDPman_dh"/>
    <property type="match status" value="1"/>
</dbReference>
<accession>A0A6G1G0W7</accession>
<dbReference type="Gene3D" id="3.40.50.720">
    <property type="entry name" value="NAD(P)-binding Rossmann-like Domain"/>
    <property type="match status" value="2"/>
</dbReference>
<name>A0A6G1G0W7_9PEZI</name>
<evidence type="ECO:0000313" key="7">
    <source>
        <dbReference type="RefSeq" id="XP_033533314.1"/>
    </source>
</evidence>